<dbReference type="Gene3D" id="3.40.50.720">
    <property type="entry name" value="NAD(P)-binding Rossmann-like Domain"/>
    <property type="match status" value="1"/>
</dbReference>
<dbReference type="SUPFAM" id="SSF51735">
    <property type="entry name" value="NAD(P)-binding Rossmann-fold domains"/>
    <property type="match status" value="1"/>
</dbReference>
<dbReference type="OrthoDB" id="2962404at2"/>
<accession>W4Q329</accession>
<sequence>MKVLIGSGRLASMLLSVLEKDESTYVFGRNEQTVDSLLRQVDFAKKATVQNLSEAKVLFLCLPKEGYNDFFSHYLKLLRKDVTIYHMATAVMKKEVEQFAGGLRIVPLKLVGHAKVTKANKAGLFVLPPSCEKEMTHLKRWFPSMKIELTGEEMALLANQLGTEAAIKMSMNLTEKMKAHKIPDSLIKQTFDQTVHGVIDAYQANDLGGFAKRIVEQQKKGEDLDEDG</sequence>
<protein>
    <recommendedName>
        <fullName evidence="3">Pyrroline-5-carboxylate reductase catalytic N-terminal domain-containing protein</fullName>
    </recommendedName>
</protein>
<dbReference type="RefSeq" id="WP_034744677.1">
    <property type="nucleotide sequence ID" value="NZ_BAUT01000014.1"/>
</dbReference>
<dbReference type="EMBL" id="BAUT01000014">
    <property type="protein sequence ID" value="GAE25779.1"/>
    <property type="molecule type" value="Genomic_DNA"/>
</dbReference>
<evidence type="ECO:0008006" key="3">
    <source>
        <dbReference type="Google" id="ProtNLM"/>
    </source>
</evidence>
<keyword evidence="2" id="KW-1185">Reference proteome</keyword>
<organism evidence="1 2">
    <name type="scientific">Halalkalibacter wakoensis JCM 9140</name>
    <dbReference type="NCBI Taxonomy" id="1236970"/>
    <lineage>
        <taxon>Bacteria</taxon>
        <taxon>Bacillati</taxon>
        <taxon>Bacillota</taxon>
        <taxon>Bacilli</taxon>
        <taxon>Bacillales</taxon>
        <taxon>Bacillaceae</taxon>
        <taxon>Halalkalibacter</taxon>
    </lineage>
</organism>
<dbReference type="Proteomes" id="UP000018890">
    <property type="component" value="Unassembled WGS sequence"/>
</dbReference>
<dbReference type="InterPro" id="IPR036291">
    <property type="entry name" value="NAD(P)-bd_dom_sf"/>
</dbReference>
<evidence type="ECO:0000313" key="2">
    <source>
        <dbReference type="Proteomes" id="UP000018890"/>
    </source>
</evidence>
<name>W4Q329_9BACI</name>
<dbReference type="STRING" id="1236970.JCM9140_1795"/>
<evidence type="ECO:0000313" key="1">
    <source>
        <dbReference type="EMBL" id="GAE25779.1"/>
    </source>
</evidence>
<dbReference type="AlphaFoldDB" id="W4Q329"/>
<comment type="caution">
    <text evidence="1">The sequence shown here is derived from an EMBL/GenBank/DDBJ whole genome shotgun (WGS) entry which is preliminary data.</text>
</comment>
<gene>
    <name evidence="1" type="ORF">JCM9140_1795</name>
</gene>
<reference evidence="1" key="1">
    <citation type="journal article" date="2014" name="Genome Announc.">
        <title>Draft Genome Sequences of Three Alkaliphilic Bacillus Strains, Bacillus wakoensis JCM 9140T, Bacillus akibai JCM 9157T, and Bacillus hemicellulosilyticus JCM 9152T.</title>
        <authorList>
            <person name="Yuki M."/>
            <person name="Oshima K."/>
            <person name="Suda W."/>
            <person name="Oshida Y."/>
            <person name="Kitamura K."/>
            <person name="Iida T."/>
            <person name="Hattori M."/>
            <person name="Ohkuma M."/>
        </authorList>
    </citation>
    <scope>NUCLEOTIDE SEQUENCE [LARGE SCALE GENOMIC DNA]</scope>
    <source>
        <strain evidence="1">JCM 9140</strain>
    </source>
</reference>
<proteinExistence type="predicted"/>